<keyword evidence="1" id="KW-1133">Transmembrane helix</keyword>
<feature type="transmembrane region" description="Helical" evidence="1">
    <location>
        <begin position="6"/>
        <end position="26"/>
    </location>
</feature>
<comment type="caution">
    <text evidence="2">The sequence shown here is derived from an EMBL/GenBank/DDBJ whole genome shotgun (WGS) entry which is preliminary data.</text>
</comment>
<dbReference type="InterPro" id="IPR013783">
    <property type="entry name" value="Ig-like_fold"/>
</dbReference>
<dbReference type="AlphaFoldDB" id="A0A1F5ZRE5"/>
<sequence length="148" mass="16292">MKKDTIAAILVGFIIGLVAAFALVNLPQLFKKDFRLSFNFPSFFPSSASPIPTPQKNSEVLSSLEISKPKDQSILENKEISLEGTAPKNSTLIISTSQEDKILPSDDGLFSTELELSEGANIISITSLSENSIYETKRLTLFYTPEKF</sequence>
<evidence type="ECO:0000313" key="3">
    <source>
        <dbReference type="Proteomes" id="UP000177383"/>
    </source>
</evidence>
<evidence type="ECO:0000256" key="1">
    <source>
        <dbReference type="SAM" id="Phobius"/>
    </source>
</evidence>
<dbReference type="Proteomes" id="UP000177383">
    <property type="component" value="Unassembled WGS sequence"/>
</dbReference>
<evidence type="ECO:0000313" key="2">
    <source>
        <dbReference type="EMBL" id="OGG14657.1"/>
    </source>
</evidence>
<gene>
    <name evidence="2" type="ORF">A2773_02625</name>
</gene>
<accession>A0A1F5ZRE5</accession>
<protein>
    <recommendedName>
        <fullName evidence="4">Bacterial Ig-like domain-containing protein</fullName>
    </recommendedName>
</protein>
<evidence type="ECO:0008006" key="4">
    <source>
        <dbReference type="Google" id="ProtNLM"/>
    </source>
</evidence>
<dbReference type="Gene3D" id="2.60.40.10">
    <property type="entry name" value="Immunoglobulins"/>
    <property type="match status" value="1"/>
</dbReference>
<name>A0A1F5ZRE5_9BACT</name>
<keyword evidence="1" id="KW-0472">Membrane</keyword>
<proteinExistence type="predicted"/>
<dbReference type="STRING" id="1798375.A2773_02625"/>
<organism evidence="2 3">
    <name type="scientific">Candidatus Gottesmanbacteria bacterium RIFCSPHIGHO2_01_FULL_39_10</name>
    <dbReference type="NCBI Taxonomy" id="1798375"/>
    <lineage>
        <taxon>Bacteria</taxon>
        <taxon>Candidatus Gottesmaniibacteriota</taxon>
    </lineage>
</organism>
<reference evidence="2 3" key="1">
    <citation type="journal article" date="2016" name="Nat. Commun.">
        <title>Thousands of microbial genomes shed light on interconnected biogeochemical processes in an aquifer system.</title>
        <authorList>
            <person name="Anantharaman K."/>
            <person name="Brown C.T."/>
            <person name="Hug L.A."/>
            <person name="Sharon I."/>
            <person name="Castelle C.J."/>
            <person name="Probst A.J."/>
            <person name="Thomas B.C."/>
            <person name="Singh A."/>
            <person name="Wilkins M.J."/>
            <person name="Karaoz U."/>
            <person name="Brodie E.L."/>
            <person name="Williams K.H."/>
            <person name="Hubbard S.S."/>
            <person name="Banfield J.F."/>
        </authorList>
    </citation>
    <scope>NUCLEOTIDE SEQUENCE [LARGE SCALE GENOMIC DNA]</scope>
</reference>
<dbReference type="EMBL" id="MFJE01000013">
    <property type="protein sequence ID" value="OGG14657.1"/>
    <property type="molecule type" value="Genomic_DNA"/>
</dbReference>
<keyword evidence="1" id="KW-0812">Transmembrane</keyword>